<dbReference type="Proteomes" id="UP000019426">
    <property type="component" value="Chromosome M2/40_rep1"/>
</dbReference>
<dbReference type="SMART" id="SM00387">
    <property type="entry name" value="HATPase_c"/>
    <property type="match status" value="1"/>
</dbReference>
<dbReference type="Pfam" id="PF07495">
    <property type="entry name" value="Y_Y_Y"/>
    <property type="match status" value="1"/>
</dbReference>
<feature type="domain" description="Histidine kinase" evidence="13">
    <location>
        <begin position="857"/>
        <end position="1079"/>
    </location>
</feature>
<keyword evidence="12" id="KW-1133">Transmembrane helix</keyword>
<keyword evidence="4" id="KW-1003">Cell membrane</keyword>
<evidence type="ECO:0000256" key="10">
    <source>
        <dbReference type="ARBA" id="ARBA00023012"/>
    </source>
</evidence>
<evidence type="ECO:0000256" key="1">
    <source>
        <dbReference type="ARBA" id="ARBA00000085"/>
    </source>
</evidence>
<dbReference type="Gene3D" id="3.30.565.10">
    <property type="entry name" value="Histidine kinase-like ATPase, C-terminal domain"/>
    <property type="match status" value="1"/>
</dbReference>
<dbReference type="KEGG" id="clt:CM240_0473"/>
<dbReference type="Pfam" id="PF02518">
    <property type="entry name" value="HATPase_c"/>
    <property type="match status" value="1"/>
</dbReference>
<dbReference type="Pfam" id="PF07494">
    <property type="entry name" value="Reg_prop"/>
    <property type="match status" value="9"/>
</dbReference>
<dbReference type="eggNOG" id="COG2205">
    <property type="taxonomic scope" value="Bacteria"/>
</dbReference>
<dbReference type="InterPro" id="IPR011110">
    <property type="entry name" value="Reg_prop"/>
</dbReference>
<evidence type="ECO:0000256" key="2">
    <source>
        <dbReference type="ARBA" id="ARBA00004236"/>
    </source>
</evidence>
<keyword evidence="12" id="KW-0812">Transmembrane</keyword>
<dbReference type="InterPro" id="IPR015943">
    <property type="entry name" value="WD40/YVTN_repeat-like_dom_sf"/>
</dbReference>
<dbReference type="CDD" id="cd00082">
    <property type="entry name" value="HisKA"/>
    <property type="match status" value="1"/>
</dbReference>
<comment type="subcellular location">
    <subcellularLocation>
        <location evidence="2">Cell membrane</location>
    </subcellularLocation>
</comment>
<keyword evidence="7" id="KW-0547">Nucleotide-binding</keyword>
<reference evidence="14 15" key="1">
    <citation type="submission" date="2013-11" db="EMBL/GenBank/DDBJ databases">
        <title>Complete genome sequence of Clostridum sp. M2/40.</title>
        <authorList>
            <person name="Wibberg D."/>
            <person name="Puehler A."/>
            <person name="Schlueter A."/>
        </authorList>
    </citation>
    <scope>NUCLEOTIDE SEQUENCE [LARGE SCALE GENOMIC DNA]</scope>
    <source>
        <strain evidence="15">M2/40</strain>
    </source>
</reference>
<dbReference type="PRINTS" id="PR00344">
    <property type="entry name" value="BCTRLSENSOR"/>
</dbReference>
<dbReference type="InterPro" id="IPR005467">
    <property type="entry name" value="His_kinase_dom"/>
</dbReference>
<evidence type="ECO:0000256" key="4">
    <source>
        <dbReference type="ARBA" id="ARBA00022475"/>
    </source>
</evidence>
<accession>W6RTM1</accession>
<dbReference type="GO" id="GO:0005524">
    <property type="term" value="F:ATP binding"/>
    <property type="evidence" value="ECO:0007669"/>
    <property type="project" value="UniProtKB-KW"/>
</dbReference>
<evidence type="ECO:0000313" key="15">
    <source>
        <dbReference type="Proteomes" id="UP000019426"/>
    </source>
</evidence>
<dbReference type="PANTHER" id="PTHR43547">
    <property type="entry name" value="TWO-COMPONENT HISTIDINE KINASE"/>
    <property type="match status" value="1"/>
</dbReference>
<dbReference type="Gene3D" id="2.60.40.10">
    <property type="entry name" value="Immunoglobulins"/>
    <property type="match status" value="1"/>
</dbReference>
<dbReference type="SUPFAM" id="SSF55874">
    <property type="entry name" value="ATPase domain of HSP90 chaperone/DNA topoisomerase II/histidine kinase"/>
    <property type="match status" value="1"/>
</dbReference>
<dbReference type="InterPro" id="IPR036890">
    <property type="entry name" value="HATPase_C_sf"/>
</dbReference>
<dbReference type="InterPro" id="IPR036097">
    <property type="entry name" value="HisK_dim/P_sf"/>
</dbReference>
<dbReference type="OrthoDB" id="9813394at2"/>
<dbReference type="InterPro" id="IPR003594">
    <property type="entry name" value="HATPase_dom"/>
</dbReference>
<dbReference type="PATRIC" id="fig|1216932.3.peg.456"/>
<organism evidence="14 15">
    <name type="scientific">Clostridium bornimense</name>
    <dbReference type="NCBI Taxonomy" id="1216932"/>
    <lineage>
        <taxon>Bacteria</taxon>
        <taxon>Bacillati</taxon>
        <taxon>Bacillota</taxon>
        <taxon>Clostridia</taxon>
        <taxon>Eubacteriales</taxon>
        <taxon>Clostridiaceae</taxon>
        <taxon>Clostridium</taxon>
    </lineage>
</organism>
<gene>
    <name evidence="14" type="ORF">CM240_0473</name>
</gene>
<sequence>MKGLPKRVFLIVLVVIICGLSFSELAFARGEDIKFRRITIEDGLSQTTINDIYQDKQGYMWIATSYGLNRYDGKKFKVYKYNDGEEVTIPSNFICKIVEDKQENLWVATNKGLSKISKDRKKIQNYTSDEKDNNALSHYNTRYVFIDSKNRLWVGTEQGLNLYDEKSDKFKRFYVEGFNDEYNVENYILTIEEDKDGVIWVGTRTGVLFLDEENGVLKRFKEVSEDEYINKIYTLSNGEILIATEENGIKKYNKKEGTIEDIKNDENNKNSLPHNGVDAILEDDNGDLWIGTNKGIAVKRKGKNNFENYIHKEYDQKSLTDDYIISLYQDKSGLIWVGTYDGLNNFNPKVNLKSYIKSEFEENSLSDNMVYGIYEDNEGLIWVGTNGGGLNVINKYTNEIKYYQHDSENINSISNNRVWQVVGDGNNEIWIATSGGLDKFDKSTGLFTRYKDIYGENSLVYNDVVSLHIDKEGILWIGTRNGLCSFDRKSKFIDYSELMSKYKISDRYISSIYEDSDGILWIGCGYDGGLIRFDRKNMTMKSYTNDEDDVNSLSYNSIKSIAEDSKGNLWIGTAHGLNRLDKENEKFIRYGENEGITNTYIYGILFDDEDNPWISTNGGIFKLNVKENKAENFDVTDGLQSNEFNIYSYYRNKEGIMYFGGIKGIDSFDPKEMSREYLENFKIKIESVLVNGDENGNAKYLDLDKGKINLPYDKNNISIELFVSDYRNPSKISYSYKLKKTDNKWIDNENNNNINYSNLHPGKYELQVMARDSVGNLSDELSINIVIDNPPWLSPIAYLIYIICVIILIFFGINHVRILEKIVEQRTLQLHNKLLENKKLYNKIIEHEQYKNNYFINLSHELRTPLNVILSTEKLVTELNKKEEHIDKSKLEYYMSVLNRNSKRLLSLINNIIDTAKIDAGFYKLNITENDIVYLVEEVVLSMKDFAEDSGLELIIDPEVEEKVIECDAENIERCIVNLIGNAIKFTDRGGKIEVGISDNDEYVTINVKDTGIGIEEKNYEIIFDRFSQGYRNTTEEYGGSGLGLTFTKQIINLHKGDIFVKSKVGVGSEFIIILPVKQY</sequence>
<evidence type="ECO:0000256" key="8">
    <source>
        <dbReference type="ARBA" id="ARBA00022777"/>
    </source>
</evidence>
<name>W6RTM1_9CLOT</name>
<dbReference type="GO" id="GO:0005886">
    <property type="term" value="C:plasma membrane"/>
    <property type="evidence" value="ECO:0007669"/>
    <property type="project" value="UniProtKB-SubCell"/>
</dbReference>
<evidence type="ECO:0000256" key="11">
    <source>
        <dbReference type="ARBA" id="ARBA00023136"/>
    </source>
</evidence>
<keyword evidence="15" id="KW-1185">Reference proteome</keyword>
<dbReference type="EMBL" id="HG917868">
    <property type="protein sequence ID" value="CDM67638.1"/>
    <property type="molecule type" value="Genomic_DNA"/>
</dbReference>
<dbReference type="GO" id="GO:0000155">
    <property type="term" value="F:phosphorelay sensor kinase activity"/>
    <property type="evidence" value="ECO:0007669"/>
    <property type="project" value="InterPro"/>
</dbReference>
<evidence type="ECO:0000256" key="9">
    <source>
        <dbReference type="ARBA" id="ARBA00022840"/>
    </source>
</evidence>
<keyword evidence="6" id="KW-0808">Transferase</keyword>
<dbReference type="AlphaFoldDB" id="W6RTM1"/>
<dbReference type="Gene3D" id="1.10.287.130">
    <property type="match status" value="1"/>
</dbReference>
<proteinExistence type="predicted"/>
<dbReference type="PROSITE" id="PS50109">
    <property type="entry name" value="HIS_KIN"/>
    <property type="match status" value="1"/>
</dbReference>
<dbReference type="SMART" id="SM00388">
    <property type="entry name" value="HisKA"/>
    <property type="match status" value="1"/>
</dbReference>
<evidence type="ECO:0000259" key="13">
    <source>
        <dbReference type="PROSITE" id="PS50109"/>
    </source>
</evidence>
<dbReference type="EC" id="2.7.13.3" evidence="3"/>
<keyword evidence="11 12" id="KW-0472">Membrane</keyword>
<evidence type="ECO:0000256" key="7">
    <source>
        <dbReference type="ARBA" id="ARBA00022741"/>
    </source>
</evidence>
<dbReference type="PANTHER" id="PTHR43547:SF2">
    <property type="entry name" value="HYBRID SIGNAL TRANSDUCTION HISTIDINE KINASE C"/>
    <property type="match status" value="1"/>
</dbReference>
<feature type="transmembrane region" description="Helical" evidence="12">
    <location>
        <begin position="792"/>
        <end position="813"/>
    </location>
</feature>
<keyword evidence="5" id="KW-0597">Phosphoprotein</keyword>
<dbReference type="HOGENOM" id="CLU_000445_28_2_9"/>
<keyword evidence="10" id="KW-0902">Two-component regulatory system</keyword>
<keyword evidence="8 14" id="KW-0418">Kinase</keyword>
<dbReference type="FunFam" id="3.30.565.10:FF:000023">
    <property type="entry name" value="PAS domain-containing sensor histidine kinase"/>
    <property type="match status" value="1"/>
</dbReference>
<dbReference type="Pfam" id="PF00512">
    <property type="entry name" value="HisKA"/>
    <property type="match status" value="1"/>
</dbReference>
<evidence type="ECO:0000313" key="14">
    <source>
        <dbReference type="EMBL" id="CDM67638.1"/>
    </source>
</evidence>
<evidence type="ECO:0000256" key="3">
    <source>
        <dbReference type="ARBA" id="ARBA00012438"/>
    </source>
</evidence>
<evidence type="ECO:0000256" key="12">
    <source>
        <dbReference type="SAM" id="Phobius"/>
    </source>
</evidence>
<dbReference type="SUPFAM" id="SSF47384">
    <property type="entry name" value="Homodimeric domain of signal transducing histidine kinase"/>
    <property type="match status" value="1"/>
</dbReference>
<dbReference type="eggNOG" id="COG3292">
    <property type="taxonomic scope" value="Bacteria"/>
</dbReference>
<evidence type="ECO:0000256" key="6">
    <source>
        <dbReference type="ARBA" id="ARBA00022679"/>
    </source>
</evidence>
<keyword evidence="9" id="KW-0067">ATP-binding</keyword>
<comment type="catalytic activity">
    <reaction evidence="1">
        <text>ATP + protein L-histidine = ADP + protein N-phospho-L-histidine.</text>
        <dbReference type="EC" id="2.7.13.3"/>
    </reaction>
</comment>
<dbReference type="RefSeq" id="WP_044036111.1">
    <property type="nucleotide sequence ID" value="NZ_HG917868.1"/>
</dbReference>
<dbReference type="STRING" id="1216932.CM240_0473"/>
<dbReference type="InterPro" id="IPR003661">
    <property type="entry name" value="HisK_dim/P_dom"/>
</dbReference>
<evidence type="ECO:0000256" key="5">
    <source>
        <dbReference type="ARBA" id="ARBA00022553"/>
    </source>
</evidence>
<dbReference type="InterPro" id="IPR004358">
    <property type="entry name" value="Sig_transdc_His_kin-like_C"/>
</dbReference>
<protein>
    <recommendedName>
        <fullName evidence="3">histidine kinase</fullName>
        <ecNumber evidence="3">2.7.13.3</ecNumber>
    </recommendedName>
</protein>
<dbReference type="SUPFAM" id="SSF63829">
    <property type="entry name" value="Calcium-dependent phosphotriesterase"/>
    <property type="match status" value="3"/>
</dbReference>
<dbReference type="Gene3D" id="2.130.10.10">
    <property type="entry name" value="YVTN repeat-like/Quinoprotein amine dehydrogenase"/>
    <property type="match status" value="2"/>
</dbReference>
<dbReference type="InterPro" id="IPR013783">
    <property type="entry name" value="Ig-like_fold"/>
</dbReference>
<dbReference type="InterPro" id="IPR011123">
    <property type="entry name" value="Y_Y_Y"/>
</dbReference>